<sequence>MEDKLGSLESGKLADIIVVDTKAPNMVPMYRPICSISLWCEWK</sequence>
<name>A0A379GIK8_PROMI</name>
<dbReference type="GO" id="GO:0016810">
    <property type="term" value="F:hydrolase activity, acting on carbon-nitrogen (but not peptide) bonds"/>
    <property type="evidence" value="ECO:0007669"/>
    <property type="project" value="InterPro"/>
</dbReference>
<evidence type="ECO:0000313" key="1">
    <source>
        <dbReference type="EMBL" id="SUC40691.1"/>
    </source>
</evidence>
<dbReference type="Gene3D" id="2.30.40.10">
    <property type="entry name" value="Urease, subunit C, domain 1"/>
    <property type="match status" value="1"/>
</dbReference>
<dbReference type="AlphaFoldDB" id="A0A379GIK8"/>
<proteinExistence type="predicted"/>
<organism evidence="1 2">
    <name type="scientific">Proteus mirabilis</name>
    <dbReference type="NCBI Taxonomy" id="584"/>
    <lineage>
        <taxon>Bacteria</taxon>
        <taxon>Pseudomonadati</taxon>
        <taxon>Pseudomonadota</taxon>
        <taxon>Gammaproteobacteria</taxon>
        <taxon>Enterobacterales</taxon>
        <taxon>Morganellaceae</taxon>
        <taxon>Proteus</taxon>
    </lineage>
</organism>
<accession>A0A379GIK8</accession>
<protein>
    <submittedName>
        <fullName evidence="1">Amidohydrolase</fullName>
    </submittedName>
</protein>
<keyword evidence="1" id="KW-0378">Hydrolase</keyword>
<evidence type="ECO:0000313" key="2">
    <source>
        <dbReference type="Proteomes" id="UP000254191"/>
    </source>
</evidence>
<dbReference type="EMBL" id="UGTS01000006">
    <property type="protein sequence ID" value="SUC40691.1"/>
    <property type="molecule type" value="Genomic_DNA"/>
</dbReference>
<dbReference type="Proteomes" id="UP000254191">
    <property type="component" value="Unassembled WGS sequence"/>
</dbReference>
<gene>
    <name evidence="1" type="ORF">NCTC11938_04993</name>
</gene>
<dbReference type="SUPFAM" id="SSF51338">
    <property type="entry name" value="Composite domain of metallo-dependent hydrolases"/>
    <property type="match status" value="1"/>
</dbReference>
<dbReference type="InterPro" id="IPR011059">
    <property type="entry name" value="Metal-dep_hydrolase_composite"/>
</dbReference>
<reference evidence="1 2" key="1">
    <citation type="submission" date="2018-06" db="EMBL/GenBank/DDBJ databases">
        <authorList>
            <consortium name="Pathogen Informatics"/>
            <person name="Doyle S."/>
        </authorList>
    </citation>
    <scope>NUCLEOTIDE SEQUENCE [LARGE SCALE GENOMIC DNA]</scope>
    <source>
        <strain evidence="1 2">NCTC11938</strain>
    </source>
</reference>